<reference evidence="1 2" key="1">
    <citation type="submission" date="2019-03" db="EMBL/GenBank/DDBJ databases">
        <title>First draft genome of Liparis tanakae, snailfish: a comprehensive survey of snailfish specific genes.</title>
        <authorList>
            <person name="Kim W."/>
            <person name="Song I."/>
            <person name="Jeong J.-H."/>
            <person name="Kim D."/>
            <person name="Kim S."/>
            <person name="Ryu S."/>
            <person name="Song J.Y."/>
            <person name="Lee S.K."/>
        </authorList>
    </citation>
    <scope>NUCLEOTIDE SEQUENCE [LARGE SCALE GENOMIC DNA]</scope>
    <source>
        <tissue evidence="1">Muscle</tissue>
    </source>
</reference>
<dbReference type="EMBL" id="SRLO01000108">
    <property type="protein sequence ID" value="TNN74998.1"/>
    <property type="molecule type" value="Genomic_DNA"/>
</dbReference>
<accession>A0A4Z2IAI0</accession>
<proteinExistence type="predicted"/>
<protein>
    <submittedName>
        <fullName evidence="1">Uncharacterized protein</fullName>
    </submittedName>
</protein>
<dbReference type="AlphaFoldDB" id="A0A4Z2IAI0"/>
<sequence length="82" mass="8454">MSMCGGLVFIGHSSAHISHIAAHDGHYPGSLVSCKGIRINCAPQTYAGRGPLLSSSFCPSRDDSCFLPTGTSEQLGVTGSSE</sequence>
<organism evidence="1 2">
    <name type="scientific">Liparis tanakae</name>
    <name type="common">Tanaka's snailfish</name>
    <dbReference type="NCBI Taxonomy" id="230148"/>
    <lineage>
        <taxon>Eukaryota</taxon>
        <taxon>Metazoa</taxon>
        <taxon>Chordata</taxon>
        <taxon>Craniata</taxon>
        <taxon>Vertebrata</taxon>
        <taxon>Euteleostomi</taxon>
        <taxon>Actinopterygii</taxon>
        <taxon>Neopterygii</taxon>
        <taxon>Teleostei</taxon>
        <taxon>Neoteleostei</taxon>
        <taxon>Acanthomorphata</taxon>
        <taxon>Eupercaria</taxon>
        <taxon>Perciformes</taxon>
        <taxon>Cottioidei</taxon>
        <taxon>Cottales</taxon>
        <taxon>Liparidae</taxon>
        <taxon>Liparis</taxon>
    </lineage>
</organism>
<evidence type="ECO:0000313" key="2">
    <source>
        <dbReference type="Proteomes" id="UP000314294"/>
    </source>
</evidence>
<comment type="caution">
    <text evidence="1">The sequence shown here is derived from an EMBL/GenBank/DDBJ whole genome shotgun (WGS) entry which is preliminary data.</text>
</comment>
<evidence type="ECO:0000313" key="1">
    <source>
        <dbReference type="EMBL" id="TNN74998.1"/>
    </source>
</evidence>
<keyword evidence="2" id="KW-1185">Reference proteome</keyword>
<dbReference type="Proteomes" id="UP000314294">
    <property type="component" value="Unassembled WGS sequence"/>
</dbReference>
<name>A0A4Z2IAI0_9TELE</name>
<gene>
    <name evidence="1" type="ORF">EYF80_014744</name>
</gene>